<dbReference type="SUPFAM" id="SSF53649">
    <property type="entry name" value="Alkaline phosphatase-like"/>
    <property type="match status" value="1"/>
</dbReference>
<feature type="chain" id="PRO_5027105299" evidence="7">
    <location>
        <begin position="23"/>
        <end position="489"/>
    </location>
</feature>
<protein>
    <submittedName>
        <fullName evidence="9">ARSI_J</fullName>
        <ecNumber evidence="9">3.1.6.-</ecNumber>
    </submittedName>
</protein>
<gene>
    <name evidence="9" type="ORF">MCOR_49298</name>
</gene>
<comment type="cofactor">
    <cofactor evidence="1">
        <name>Ca(2+)</name>
        <dbReference type="ChEBI" id="CHEBI:29108"/>
    </cofactor>
</comment>
<keyword evidence="10" id="KW-1185">Reference proteome</keyword>
<dbReference type="EC" id="3.1.6.-" evidence="9"/>
<keyword evidence="4 9" id="KW-0378">Hydrolase</keyword>
<evidence type="ECO:0000256" key="5">
    <source>
        <dbReference type="ARBA" id="ARBA00022837"/>
    </source>
</evidence>
<keyword evidence="7" id="KW-0732">Signal</keyword>
<sequence length="489" mass="55475">MVVYWKEILAVLVCYQLYCVEGYCNRKTYRRPHIVLIVSDDQGWNDVSWHNPEVLTPHMDKLAKQGVKLENHYVHPVCSPSRGAILTGKYSHRLGLQFGSIIPNEAKFLPESATLLPEMLKEMGYTTHMTGKWHLGDCKKNLLPTSRGFDSFTGLLRGAGDYFTRQLFGVYDFWENETVYRPQEGSYNTDLFTQRAVEIIEKNNPKTSPLFLYVPYTSPHSPLQVPQKFMDMYPNVINPARRRYLGMVSSLDEGVGIIADALEKSGHMDNTVFIFLSDNGGNTDVGASNIPLRGIKGQLWEGGSKSVGFVYSPRFFKQEGCVHEGMIHAVDWFPTILDMADFNKDKKRNMCGTIDGVSQWTYIQTCRGSGREEFVYQIDDYVAKSAAIRVGDYKMIVGDPRVVDFSFGPTGNISIKLVDPNNNDIRLFNLKNDPTESNNLASRLPDKVKKMKIRLDELRKDSLPIEFPVWESNEIGSPNNIVSTEWCSV</sequence>
<dbReference type="EMBL" id="CACVKT020008680">
    <property type="protein sequence ID" value="CAC5416705.1"/>
    <property type="molecule type" value="Genomic_DNA"/>
</dbReference>
<evidence type="ECO:0000313" key="10">
    <source>
        <dbReference type="Proteomes" id="UP000507470"/>
    </source>
</evidence>
<organism evidence="9 10">
    <name type="scientific">Mytilus coruscus</name>
    <name type="common">Sea mussel</name>
    <dbReference type="NCBI Taxonomy" id="42192"/>
    <lineage>
        <taxon>Eukaryota</taxon>
        <taxon>Metazoa</taxon>
        <taxon>Spiralia</taxon>
        <taxon>Lophotrochozoa</taxon>
        <taxon>Mollusca</taxon>
        <taxon>Bivalvia</taxon>
        <taxon>Autobranchia</taxon>
        <taxon>Pteriomorphia</taxon>
        <taxon>Mytilida</taxon>
        <taxon>Mytiloidea</taxon>
        <taxon>Mytilidae</taxon>
        <taxon>Mytilinae</taxon>
        <taxon>Mytilus</taxon>
    </lineage>
</organism>
<dbReference type="OrthoDB" id="103349at2759"/>
<comment type="similarity">
    <text evidence="2">Belongs to the sulfatase family.</text>
</comment>
<dbReference type="Gene3D" id="3.40.720.10">
    <property type="entry name" value="Alkaline Phosphatase, subunit A"/>
    <property type="match status" value="1"/>
</dbReference>
<evidence type="ECO:0000256" key="1">
    <source>
        <dbReference type="ARBA" id="ARBA00001913"/>
    </source>
</evidence>
<evidence type="ECO:0000259" key="8">
    <source>
        <dbReference type="Pfam" id="PF00884"/>
    </source>
</evidence>
<dbReference type="CDD" id="cd16029">
    <property type="entry name" value="4-S"/>
    <property type="match status" value="1"/>
</dbReference>
<dbReference type="Gene3D" id="3.30.1120.10">
    <property type="match status" value="1"/>
</dbReference>
<dbReference type="PANTHER" id="PTHR10342">
    <property type="entry name" value="ARYLSULFATASE"/>
    <property type="match status" value="1"/>
</dbReference>
<keyword evidence="6" id="KW-0325">Glycoprotein</keyword>
<dbReference type="Proteomes" id="UP000507470">
    <property type="component" value="Unassembled WGS sequence"/>
</dbReference>
<accession>A0A6J8EAV8</accession>
<dbReference type="Pfam" id="PF00884">
    <property type="entry name" value="Sulfatase"/>
    <property type="match status" value="1"/>
</dbReference>
<feature type="signal peptide" evidence="7">
    <location>
        <begin position="1"/>
        <end position="22"/>
    </location>
</feature>
<reference evidence="9 10" key="1">
    <citation type="submission" date="2020-06" db="EMBL/GenBank/DDBJ databases">
        <authorList>
            <person name="Li R."/>
            <person name="Bekaert M."/>
        </authorList>
    </citation>
    <scope>NUCLEOTIDE SEQUENCE [LARGE SCALE GENOMIC DNA]</scope>
    <source>
        <strain evidence="10">wild</strain>
    </source>
</reference>
<evidence type="ECO:0000256" key="7">
    <source>
        <dbReference type="SAM" id="SignalP"/>
    </source>
</evidence>
<dbReference type="PANTHER" id="PTHR10342:SF273">
    <property type="entry name" value="RE14504P"/>
    <property type="match status" value="1"/>
</dbReference>
<evidence type="ECO:0000256" key="6">
    <source>
        <dbReference type="ARBA" id="ARBA00023180"/>
    </source>
</evidence>
<evidence type="ECO:0000256" key="4">
    <source>
        <dbReference type="ARBA" id="ARBA00022801"/>
    </source>
</evidence>
<evidence type="ECO:0000256" key="3">
    <source>
        <dbReference type="ARBA" id="ARBA00022723"/>
    </source>
</evidence>
<dbReference type="InterPro" id="IPR024607">
    <property type="entry name" value="Sulfatase_CS"/>
</dbReference>
<name>A0A6J8EAV8_MYTCO</name>
<dbReference type="PROSITE" id="PS00523">
    <property type="entry name" value="SULFATASE_1"/>
    <property type="match status" value="1"/>
</dbReference>
<dbReference type="GO" id="GO:0046872">
    <property type="term" value="F:metal ion binding"/>
    <property type="evidence" value="ECO:0007669"/>
    <property type="project" value="UniProtKB-KW"/>
</dbReference>
<dbReference type="InterPro" id="IPR017850">
    <property type="entry name" value="Alkaline_phosphatase_core_sf"/>
</dbReference>
<proteinExistence type="inferred from homology"/>
<evidence type="ECO:0000313" key="9">
    <source>
        <dbReference type="EMBL" id="CAC5416705.1"/>
    </source>
</evidence>
<dbReference type="InterPro" id="IPR000917">
    <property type="entry name" value="Sulfatase_N"/>
</dbReference>
<keyword evidence="5" id="KW-0106">Calcium</keyword>
<evidence type="ECO:0000256" key="2">
    <source>
        <dbReference type="ARBA" id="ARBA00008779"/>
    </source>
</evidence>
<feature type="domain" description="Sulfatase N-terminal" evidence="8">
    <location>
        <begin position="32"/>
        <end position="341"/>
    </location>
</feature>
<dbReference type="AlphaFoldDB" id="A0A6J8EAV8"/>
<keyword evidence="3" id="KW-0479">Metal-binding</keyword>
<dbReference type="GO" id="GO:0008484">
    <property type="term" value="F:sulfuric ester hydrolase activity"/>
    <property type="evidence" value="ECO:0007669"/>
    <property type="project" value="InterPro"/>
</dbReference>
<dbReference type="InterPro" id="IPR047115">
    <property type="entry name" value="ARSB"/>
</dbReference>